<evidence type="ECO:0008006" key="3">
    <source>
        <dbReference type="Google" id="ProtNLM"/>
    </source>
</evidence>
<organism evidence="1 2">
    <name type="scientific">Coemansia javaensis</name>
    <dbReference type="NCBI Taxonomy" id="2761396"/>
    <lineage>
        <taxon>Eukaryota</taxon>
        <taxon>Fungi</taxon>
        <taxon>Fungi incertae sedis</taxon>
        <taxon>Zoopagomycota</taxon>
        <taxon>Kickxellomycotina</taxon>
        <taxon>Kickxellomycetes</taxon>
        <taxon>Kickxellales</taxon>
        <taxon>Kickxellaceae</taxon>
        <taxon>Coemansia</taxon>
    </lineage>
</organism>
<protein>
    <recommendedName>
        <fullName evidence="3">F-box domain-containing protein</fullName>
    </recommendedName>
</protein>
<gene>
    <name evidence="1" type="ORF">H4R18_000551</name>
</gene>
<name>A0A9W8HHV1_9FUNG</name>
<evidence type="ECO:0000313" key="1">
    <source>
        <dbReference type="EMBL" id="KAJ2785468.1"/>
    </source>
</evidence>
<keyword evidence="2" id="KW-1185">Reference proteome</keyword>
<comment type="caution">
    <text evidence="1">The sequence shown here is derived from an EMBL/GenBank/DDBJ whole genome shotgun (WGS) entry which is preliminary data.</text>
</comment>
<reference evidence="1" key="1">
    <citation type="submission" date="2022-07" db="EMBL/GenBank/DDBJ databases">
        <title>Phylogenomic reconstructions and comparative analyses of Kickxellomycotina fungi.</title>
        <authorList>
            <person name="Reynolds N.K."/>
            <person name="Stajich J.E."/>
            <person name="Barry K."/>
            <person name="Grigoriev I.V."/>
            <person name="Crous P."/>
            <person name="Smith M.E."/>
        </authorList>
    </citation>
    <scope>NUCLEOTIDE SEQUENCE</scope>
    <source>
        <strain evidence="1">NBRC 105414</strain>
    </source>
</reference>
<dbReference type="Proteomes" id="UP001140217">
    <property type="component" value="Unassembled WGS sequence"/>
</dbReference>
<proteinExistence type="predicted"/>
<sequence length="372" mass="41488">MDLCDLPDDVLLLVVRRACDYPGYAAALALKSKLALLAVCHRLRALALPVVYDRVYAVVYVTDHDRYHERWEIRTNLDLVSSLGCLHLVRRADIRLASYSKNPILELCRATRRIRDVREQWDAVHTLYFMVDGRVGALMERFDSTCTAQGTAATLTAMFPSVQQLYFGIRVRNPAIESDHSWAAFSADRDESRDIWFPTLQVLERGVFPERMDMVTVEATVPGLLKISSVALPSARCLQLFPRGYVDGNPAAVAAVQRMLDSVREQPETLASTSLTGLEASVIDADAMPGADRLVEPINSTLKSVRISFYHDDQDPEPAVLTLKYLLLAVPSLSVVSVYGISDSTMEGIVDAYANQYPHLARLKVNIHAHQE</sequence>
<dbReference type="AlphaFoldDB" id="A0A9W8HHV1"/>
<dbReference type="OrthoDB" id="5520676at2759"/>
<dbReference type="EMBL" id="JANBUL010000011">
    <property type="protein sequence ID" value="KAJ2785468.1"/>
    <property type="molecule type" value="Genomic_DNA"/>
</dbReference>
<accession>A0A9W8HHV1</accession>
<evidence type="ECO:0000313" key="2">
    <source>
        <dbReference type="Proteomes" id="UP001140217"/>
    </source>
</evidence>